<evidence type="ECO:0000313" key="1">
    <source>
        <dbReference type="EMBL" id="JAH23958.1"/>
    </source>
</evidence>
<reference evidence="1" key="2">
    <citation type="journal article" date="2015" name="Fish Shellfish Immunol.">
        <title>Early steps in the European eel (Anguilla anguilla)-Vibrio vulnificus interaction in the gills: Role of the RtxA13 toxin.</title>
        <authorList>
            <person name="Callol A."/>
            <person name="Pajuelo D."/>
            <person name="Ebbesson L."/>
            <person name="Teles M."/>
            <person name="MacKenzie S."/>
            <person name="Amaro C."/>
        </authorList>
    </citation>
    <scope>NUCLEOTIDE SEQUENCE</scope>
</reference>
<dbReference type="EMBL" id="GBXM01084619">
    <property type="protein sequence ID" value="JAH23958.1"/>
    <property type="molecule type" value="Transcribed_RNA"/>
</dbReference>
<accession>A0A0E9R6I5</accession>
<dbReference type="AlphaFoldDB" id="A0A0E9R6I5"/>
<proteinExistence type="predicted"/>
<protein>
    <submittedName>
        <fullName evidence="1">Uncharacterized protein</fullName>
    </submittedName>
</protein>
<name>A0A0E9R6I5_ANGAN</name>
<sequence>MLGPLPTLLAVFNYYYSYYCSPLKVSEAQQP</sequence>
<reference evidence="1" key="1">
    <citation type="submission" date="2014-11" db="EMBL/GenBank/DDBJ databases">
        <authorList>
            <person name="Amaro Gonzalez C."/>
        </authorList>
    </citation>
    <scope>NUCLEOTIDE SEQUENCE</scope>
</reference>
<organism evidence="1">
    <name type="scientific">Anguilla anguilla</name>
    <name type="common">European freshwater eel</name>
    <name type="synonym">Muraena anguilla</name>
    <dbReference type="NCBI Taxonomy" id="7936"/>
    <lineage>
        <taxon>Eukaryota</taxon>
        <taxon>Metazoa</taxon>
        <taxon>Chordata</taxon>
        <taxon>Craniata</taxon>
        <taxon>Vertebrata</taxon>
        <taxon>Euteleostomi</taxon>
        <taxon>Actinopterygii</taxon>
        <taxon>Neopterygii</taxon>
        <taxon>Teleostei</taxon>
        <taxon>Anguilliformes</taxon>
        <taxon>Anguillidae</taxon>
        <taxon>Anguilla</taxon>
    </lineage>
</organism>